<comment type="caution">
    <text evidence="2">The sequence shown here is derived from an EMBL/GenBank/DDBJ whole genome shotgun (WGS) entry which is preliminary data.</text>
</comment>
<evidence type="ECO:0000313" key="3">
    <source>
        <dbReference type="Proteomes" id="UP001608902"/>
    </source>
</evidence>
<name>A0ABD6EMV7_9BILA</name>
<reference evidence="2 3" key="1">
    <citation type="submission" date="2024-08" db="EMBL/GenBank/DDBJ databases">
        <title>Gnathostoma spinigerum genome.</title>
        <authorList>
            <person name="Gonzalez-Bertolin B."/>
            <person name="Monzon S."/>
            <person name="Zaballos A."/>
            <person name="Jimenez P."/>
            <person name="Dekumyoy P."/>
            <person name="Varona S."/>
            <person name="Cuesta I."/>
            <person name="Sumanam S."/>
            <person name="Adisakwattana P."/>
            <person name="Gasser R.B."/>
            <person name="Hernandez-Gonzalez A."/>
            <person name="Young N.D."/>
            <person name="Perteguer M.J."/>
        </authorList>
    </citation>
    <scope>NUCLEOTIDE SEQUENCE [LARGE SCALE GENOMIC DNA]</scope>
    <source>
        <strain evidence="2">AL3</strain>
        <tissue evidence="2">Liver</tissue>
    </source>
</reference>
<organism evidence="2 3">
    <name type="scientific">Gnathostoma spinigerum</name>
    <dbReference type="NCBI Taxonomy" id="75299"/>
    <lineage>
        <taxon>Eukaryota</taxon>
        <taxon>Metazoa</taxon>
        <taxon>Ecdysozoa</taxon>
        <taxon>Nematoda</taxon>
        <taxon>Chromadorea</taxon>
        <taxon>Rhabditida</taxon>
        <taxon>Spirurina</taxon>
        <taxon>Gnathostomatomorpha</taxon>
        <taxon>Gnathostomatoidea</taxon>
        <taxon>Gnathostomatidae</taxon>
        <taxon>Gnathostoma</taxon>
    </lineage>
</organism>
<proteinExistence type="predicted"/>
<protein>
    <submittedName>
        <fullName evidence="2">Uncharacterized protein</fullName>
    </submittedName>
</protein>
<dbReference type="EMBL" id="JBGFUD010006967">
    <property type="protein sequence ID" value="MFH4981305.1"/>
    <property type="molecule type" value="Genomic_DNA"/>
</dbReference>
<dbReference type="Proteomes" id="UP001608902">
    <property type="component" value="Unassembled WGS sequence"/>
</dbReference>
<evidence type="ECO:0000313" key="2">
    <source>
        <dbReference type="EMBL" id="MFH4981305.1"/>
    </source>
</evidence>
<dbReference type="AlphaFoldDB" id="A0ABD6EMV7"/>
<feature type="compositionally biased region" description="Basic and acidic residues" evidence="1">
    <location>
        <begin position="14"/>
        <end position="25"/>
    </location>
</feature>
<feature type="region of interest" description="Disordered" evidence="1">
    <location>
        <begin position="1"/>
        <end position="75"/>
    </location>
</feature>
<accession>A0ABD6EMV7</accession>
<keyword evidence="3" id="KW-1185">Reference proteome</keyword>
<gene>
    <name evidence="2" type="ORF">AB6A40_008014</name>
</gene>
<feature type="compositionally biased region" description="Basic and acidic residues" evidence="1">
    <location>
        <begin position="35"/>
        <end position="55"/>
    </location>
</feature>
<sequence length="134" mass="15018">MPRIGDSDVGTFNGRDKTTEVHNEETTNITRRVRQTTEKTEKTTLQEKKEQEKSLLQKAEVASLPPSPRSSSTDSDACICHRPLQLVICSLCSTNFIGHAALKCSKHPRNINLMDVRNCPNKECRSDLLVEVPL</sequence>
<evidence type="ECO:0000256" key="1">
    <source>
        <dbReference type="SAM" id="MobiDB-lite"/>
    </source>
</evidence>